<dbReference type="PANTHER" id="PTHR15114:SF1">
    <property type="entry name" value="REPLICATION PROTEIN A 14 KDA SUBUNIT"/>
    <property type="match status" value="1"/>
</dbReference>
<evidence type="ECO:0000256" key="3">
    <source>
        <dbReference type="ARBA" id="ARBA00023242"/>
    </source>
</evidence>
<dbReference type="AlphaFoldDB" id="A0A8K0XQG3"/>
<dbReference type="Proteomes" id="UP000813824">
    <property type="component" value="Unassembled WGS sequence"/>
</dbReference>
<name>A0A8K0XQG3_9AGAR</name>
<reference evidence="4" key="1">
    <citation type="journal article" date="2021" name="New Phytol.">
        <title>Evolutionary innovations through gain and loss of genes in the ectomycorrhizal Boletales.</title>
        <authorList>
            <person name="Wu G."/>
            <person name="Miyauchi S."/>
            <person name="Morin E."/>
            <person name="Kuo A."/>
            <person name="Drula E."/>
            <person name="Varga T."/>
            <person name="Kohler A."/>
            <person name="Feng B."/>
            <person name="Cao Y."/>
            <person name="Lipzen A."/>
            <person name="Daum C."/>
            <person name="Hundley H."/>
            <person name="Pangilinan J."/>
            <person name="Johnson J."/>
            <person name="Barry K."/>
            <person name="LaButti K."/>
            <person name="Ng V."/>
            <person name="Ahrendt S."/>
            <person name="Min B."/>
            <person name="Choi I.G."/>
            <person name="Park H."/>
            <person name="Plett J.M."/>
            <person name="Magnuson J."/>
            <person name="Spatafora J.W."/>
            <person name="Nagy L.G."/>
            <person name="Henrissat B."/>
            <person name="Grigoriev I.V."/>
            <person name="Yang Z.L."/>
            <person name="Xu J."/>
            <person name="Martin F.M."/>
        </authorList>
    </citation>
    <scope>NUCLEOTIDE SEQUENCE</scope>
    <source>
        <strain evidence="4">KKN 215</strain>
    </source>
</reference>
<keyword evidence="3" id="KW-0539">Nucleus</keyword>
<dbReference type="InterPro" id="IPR012340">
    <property type="entry name" value="NA-bd_OB-fold"/>
</dbReference>
<evidence type="ECO:0000256" key="1">
    <source>
        <dbReference type="ARBA" id="ARBA00004123"/>
    </source>
</evidence>
<evidence type="ECO:0000313" key="4">
    <source>
        <dbReference type="EMBL" id="KAH8101194.1"/>
    </source>
</evidence>
<dbReference type="PANTHER" id="PTHR15114">
    <property type="entry name" value="REPLICATION PROTEIN A3"/>
    <property type="match status" value="1"/>
</dbReference>
<dbReference type="GO" id="GO:0006260">
    <property type="term" value="P:DNA replication"/>
    <property type="evidence" value="ECO:0007669"/>
    <property type="project" value="InterPro"/>
</dbReference>
<evidence type="ECO:0000313" key="5">
    <source>
        <dbReference type="Proteomes" id="UP000813824"/>
    </source>
</evidence>
<dbReference type="GO" id="GO:0003697">
    <property type="term" value="F:single-stranded DNA binding"/>
    <property type="evidence" value="ECO:0007669"/>
    <property type="project" value="TreeGrafter"/>
</dbReference>
<proteinExistence type="inferred from homology"/>
<dbReference type="GO" id="GO:0006298">
    <property type="term" value="P:mismatch repair"/>
    <property type="evidence" value="ECO:0007669"/>
    <property type="project" value="TreeGrafter"/>
</dbReference>
<dbReference type="GO" id="GO:0035861">
    <property type="term" value="C:site of double-strand break"/>
    <property type="evidence" value="ECO:0007669"/>
    <property type="project" value="TreeGrafter"/>
</dbReference>
<dbReference type="GO" id="GO:0000724">
    <property type="term" value="P:double-strand break repair via homologous recombination"/>
    <property type="evidence" value="ECO:0007669"/>
    <property type="project" value="TreeGrafter"/>
</dbReference>
<dbReference type="EMBL" id="JAEVFJ010000013">
    <property type="protein sequence ID" value="KAH8101194.1"/>
    <property type="molecule type" value="Genomic_DNA"/>
</dbReference>
<sequence length="107" mass="12130">MSEHSSPRVNYAQSGNFLRRTVRLIGKVKQVNSNNTLVVECSDGGEIEVTLGVDHTISKVFVEFIGKFEEHGRLKAQAVVNLADEMDMKTLDFVAQMWHDPRYSDIF</sequence>
<dbReference type="InterPro" id="IPR013970">
    <property type="entry name" value="Rfa2"/>
</dbReference>
<evidence type="ECO:0000256" key="2">
    <source>
        <dbReference type="ARBA" id="ARBA00009761"/>
    </source>
</evidence>
<protein>
    <submittedName>
        <fullName evidence="4">Replication factor A protein 3</fullName>
    </submittedName>
</protein>
<keyword evidence="5" id="KW-1185">Reference proteome</keyword>
<comment type="subcellular location">
    <subcellularLocation>
        <location evidence="1">Nucleus</location>
    </subcellularLocation>
</comment>
<comment type="caution">
    <text evidence="4">The sequence shown here is derived from an EMBL/GenBank/DDBJ whole genome shotgun (WGS) entry which is preliminary data.</text>
</comment>
<dbReference type="GO" id="GO:0003684">
    <property type="term" value="F:damaged DNA binding"/>
    <property type="evidence" value="ECO:0007669"/>
    <property type="project" value="TreeGrafter"/>
</dbReference>
<organism evidence="4 5">
    <name type="scientific">Cristinia sonorae</name>
    <dbReference type="NCBI Taxonomy" id="1940300"/>
    <lineage>
        <taxon>Eukaryota</taxon>
        <taxon>Fungi</taxon>
        <taxon>Dikarya</taxon>
        <taxon>Basidiomycota</taxon>
        <taxon>Agaricomycotina</taxon>
        <taxon>Agaricomycetes</taxon>
        <taxon>Agaricomycetidae</taxon>
        <taxon>Agaricales</taxon>
        <taxon>Pleurotineae</taxon>
        <taxon>Stephanosporaceae</taxon>
        <taxon>Cristinia</taxon>
    </lineage>
</organism>
<dbReference type="OrthoDB" id="188186at2759"/>
<dbReference type="Pfam" id="PF08661">
    <property type="entry name" value="Rep_fac-A_3"/>
    <property type="match status" value="1"/>
</dbReference>
<dbReference type="SUPFAM" id="SSF50249">
    <property type="entry name" value="Nucleic acid-binding proteins"/>
    <property type="match status" value="1"/>
</dbReference>
<comment type="similarity">
    <text evidence="2">Belongs to the replication factor A protein 3 family.</text>
</comment>
<dbReference type="GO" id="GO:0005662">
    <property type="term" value="C:DNA replication factor A complex"/>
    <property type="evidence" value="ECO:0007669"/>
    <property type="project" value="TreeGrafter"/>
</dbReference>
<dbReference type="GO" id="GO:0006284">
    <property type="term" value="P:base-excision repair"/>
    <property type="evidence" value="ECO:0007669"/>
    <property type="project" value="TreeGrafter"/>
</dbReference>
<accession>A0A8K0XQG3</accession>
<dbReference type="GO" id="GO:0006289">
    <property type="term" value="P:nucleotide-excision repair"/>
    <property type="evidence" value="ECO:0007669"/>
    <property type="project" value="TreeGrafter"/>
</dbReference>
<gene>
    <name evidence="4" type="ORF">BXZ70DRAFT_1007584</name>
</gene>
<dbReference type="Gene3D" id="2.40.50.140">
    <property type="entry name" value="Nucleic acid-binding proteins"/>
    <property type="match status" value="1"/>
</dbReference>